<dbReference type="InterPro" id="IPR049818">
    <property type="entry name" value="Expansin_EXLX1-like"/>
</dbReference>
<feature type="non-terminal residue" evidence="2">
    <location>
        <position position="1"/>
    </location>
</feature>
<gene>
    <name evidence="2" type="ORF">CI238_11135</name>
</gene>
<keyword evidence="3" id="KW-1185">Reference proteome</keyword>
<dbReference type="STRING" id="1573173.A0A167DDE6"/>
<dbReference type="NCBIfam" id="NF041144">
    <property type="entry name" value="expansin_EXLX1"/>
    <property type="match status" value="1"/>
</dbReference>
<keyword evidence="1" id="KW-0732">Signal</keyword>
<evidence type="ECO:0000313" key="2">
    <source>
        <dbReference type="EMBL" id="KZL83727.1"/>
    </source>
</evidence>
<dbReference type="Proteomes" id="UP000076584">
    <property type="component" value="Unassembled WGS sequence"/>
</dbReference>
<dbReference type="SUPFAM" id="SSF49590">
    <property type="entry name" value="PHL pollen allergen"/>
    <property type="match status" value="1"/>
</dbReference>
<comment type="caution">
    <text evidence="2">The sequence shown here is derived from an EMBL/GenBank/DDBJ whole genome shotgun (WGS) entry which is preliminary data.</text>
</comment>
<protein>
    <submittedName>
        <fullName evidence="2">Rare lipoprotein a</fullName>
    </submittedName>
</protein>
<dbReference type="PANTHER" id="PTHR31836">
    <property type="match status" value="1"/>
</dbReference>
<evidence type="ECO:0000313" key="3">
    <source>
        <dbReference type="Proteomes" id="UP000076584"/>
    </source>
</evidence>
<name>A0A167DDE6_COLIC</name>
<dbReference type="EMBL" id="LFIW01001080">
    <property type="protein sequence ID" value="KZL83727.1"/>
    <property type="molecule type" value="Genomic_DNA"/>
</dbReference>
<proteinExistence type="predicted"/>
<organism evidence="2 3">
    <name type="scientific">Colletotrichum incanum</name>
    <name type="common">Soybean anthracnose fungus</name>
    <dbReference type="NCBI Taxonomy" id="1573173"/>
    <lineage>
        <taxon>Eukaryota</taxon>
        <taxon>Fungi</taxon>
        <taxon>Dikarya</taxon>
        <taxon>Ascomycota</taxon>
        <taxon>Pezizomycotina</taxon>
        <taxon>Sordariomycetes</taxon>
        <taxon>Hypocreomycetidae</taxon>
        <taxon>Glomerellales</taxon>
        <taxon>Glomerellaceae</taxon>
        <taxon>Colletotrichum</taxon>
        <taxon>Colletotrichum spaethianum species complex</taxon>
    </lineage>
</organism>
<dbReference type="InterPro" id="IPR051477">
    <property type="entry name" value="Expansin_CellWall"/>
</dbReference>
<dbReference type="PANTHER" id="PTHR31836:SF21">
    <property type="entry name" value="EXPANSIN-LIKE PROTEIN 7"/>
    <property type="match status" value="1"/>
</dbReference>
<sequence length="268" mass="29064">LIGTLICFCVSQMAIDSRYKYVELSSSTSTVFVHHPVPLYFNPEGYFLKMYGFLSVGTALAVMIQGTNAATSAIASWYGGNLDGGNCAFTGYTLPSGVLGTALSHTNYNGNCGTCLNVKGPNGNTIKVMVVDKCPQGCAAGQLDLFPDAFAKLDNRDKGLINIQWEQVSCGITSPMVVRNKVGTSKWWFSMQVMNHNYPVIKFEVSIDGGKTWQSTVRQDYNYWQKSSGDGFNVDAMTVRVTCSNGKQVILNNIGTKGEAQFKASGNC</sequence>
<accession>A0A167DDE6</accession>
<dbReference type="AlphaFoldDB" id="A0A167DDE6"/>
<dbReference type="InterPro" id="IPR036908">
    <property type="entry name" value="RlpA-like_sf"/>
</dbReference>
<dbReference type="Gene3D" id="2.60.40.760">
    <property type="entry name" value="Expansin, cellulose-binding-like domain"/>
    <property type="match status" value="1"/>
</dbReference>
<evidence type="ECO:0000256" key="1">
    <source>
        <dbReference type="ARBA" id="ARBA00022729"/>
    </source>
</evidence>
<dbReference type="CDD" id="cd22271">
    <property type="entry name" value="DPBB_EXP_N-like"/>
    <property type="match status" value="1"/>
</dbReference>
<keyword evidence="2" id="KW-0449">Lipoprotein</keyword>
<dbReference type="SUPFAM" id="SSF50685">
    <property type="entry name" value="Barwin-like endoglucanases"/>
    <property type="match status" value="1"/>
</dbReference>
<dbReference type="InterPro" id="IPR036749">
    <property type="entry name" value="Expansin_CBD_sf"/>
</dbReference>
<reference evidence="2 3" key="1">
    <citation type="submission" date="2015-06" db="EMBL/GenBank/DDBJ databases">
        <title>Survival trade-offs in plant roots during colonization by closely related pathogenic and mutualistic fungi.</title>
        <authorList>
            <person name="Hacquard S."/>
            <person name="Kracher B."/>
            <person name="Hiruma K."/>
            <person name="Weinman A."/>
            <person name="Muench P."/>
            <person name="Garrido Oter R."/>
            <person name="Ver Loren van Themaat E."/>
            <person name="Dallerey J.-F."/>
            <person name="Damm U."/>
            <person name="Henrissat B."/>
            <person name="Lespinet O."/>
            <person name="Thon M."/>
            <person name="Kemen E."/>
            <person name="McHardy A.C."/>
            <person name="Schulze-Lefert P."/>
            <person name="O'Connell R.J."/>
        </authorList>
    </citation>
    <scope>NUCLEOTIDE SEQUENCE [LARGE SCALE GENOMIC DNA]</scope>
    <source>
        <strain evidence="2 3">MAFF 238704</strain>
    </source>
</reference>
<dbReference type="Gene3D" id="2.40.40.10">
    <property type="entry name" value="RlpA-like domain"/>
    <property type="match status" value="1"/>
</dbReference>